<evidence type="ECO:0000313" key="3">
    <source>
        <dbReference type="Proteomes" id="UP000227088"/>
    </source>
</evidence>
<evidence type="ECO:0000259" key="1">
    <source>
        <dbReference type="Pfam" id="PF17973"/>
    </source>
</evidence>
<dbReference type="AlphaFoldDB" id="A0A1Y5HQ72"/>
<dbReference type="SUPFAM" id="SSF48239">
    <property type="entry name" value="Terpenoid cyclases/Protein prenyltransferases"/>
    <property type="match status" value="1"/>
</dbReference>
<feature type="domain" description="Bacterial alpha-2-macroglobulin MG10" evidence="1">
    <location>
        <begin position="500"/>
        <end position="615"/>
    </location>
</feature>
<sequence length="630" mass="69563">VLVRKPLNILATLPRVLGKDETLQMPITLFTSDDNIKNVTVTIRGDDKIELLKTTVEVSFDPSTGGKSGERMVFVPMRAKALGQSKVHISAIATTAAGEFSAEQTINIPVNAQILAEKRFKTAKIEAGESWKDSAELFGMDGTQSFEVEFSAMPPMNLQNRLQYLIGYPHGCVEQTTSKALPQLFLPELTNLSEEQLLKSQNHVSAAIKKLNRYQSTTGGFSYWPGLGNVHDWASSYAGHFLLLAKDHGYDVPKEMLSQWQIYQTRAARSWSAGSTTAMQKQQAYRLFTLALSGNSEIGAMNRFRQQADLDNLSRWLLAAAYQLAGQQEAASALASTANISMNEYTTTDYSFGSTLRDEAMLLMSVLVLSDTEKASAIAEKISQQLVKDNRAYSTQTTAFSLLAMAAYGKQFGQDSQAAESNVKLNWQGEEQQLKLAKAINLFPLLLNQANASDKDVSFNVENNSPVPLYAQLMSRGIPALGKEKPASNELALDVKYFDGSKGNANKSIDIASIEQGKDILVVVNVTNTSIYPLDYLALTVPVASGFEIRNTGTDGIDSSIENGVYDYQDIRDDRVHTYLKLAVGETKTLEFRINATYQGRYYQPAILINDMYDESRLARNTGNWVEIVR</sequence>
<organism evidence="2 3">
    <name type="scientific">Oleispira antarctica</name>
    <dbReference type="NCBI Taxonomy" id="188908"/>
    <lineage>
        <taxon>Bacteria</taxon>
        <taxon>Pseudomonadati</taxon>
        <taxon>Pseudomonadota</taxon>
        <taxon>Gammaproteobacteria</taxon>
        <taxon>Oceanospirillales</taxon>
        <taxon>Oceanospirillaceae</taxon>
        <taxon>Oleispira</taxon>
    </lineage>
</organism>
<comment type="caution">
    <text evidence="2">The sequence shown here is derived from an EMBL/GenBank/DDBJ whole genome shotgun (WGS) entry which is preliminary data.</text>
</comment>
<dbReference type="InterPro" id="IPR047565">
    <property type="entry name" value="Alpha-macroglob_thiol-ester_cl"/>
</dbReference>
<name>A0A1Y5HQ72_OLEAN</name>
<reference evidence="3" key="1">
    <citation type="journal article" date="2017" name="Proc. Natl. Acad. Sci. U.S.A.">
        <title>Simulation of Deepwater Horizon oil plume reveals substrate specialization within a complex community of hydrocarbon degraders.</title>
        <authorList>
            <person name="Hu P."/>
            <person name="Dubinsky E.A."/>
            <person name="Probst A.J."/>
            <person name="Wang J."/>
            <person name="Sieber C.M.K."/>
            <person name="Tom L.M."/>
            <person name="Gardinali P."/>
            <person name="Banfield J.F."/>
            <person name="Atlas R.M."/>
            <person name="Andersen G.L."/>
        </authorList>
    </citation>
    <scope>NUCLEOTIDE SEQUENCE [LARGE SCALE GENOMIC DNA]</scope>
</reference>
<dbReference type="InterPro" id="IPR051802">
    <property type="entry name" value="YfhM-like"/>
</dbReference>
<evidence type="ECO:0000313" key="2">
    <source>
        <dbReference type="EMBL" id="OUS39419.1"/>
    </source>
</evidence>
<dbReference type="GO" id="GO:0004866">
    <property type="term" value="F:endopeptidase inhibitor activity"/>
    <property type="evidence" value="ECO:0007669"/>
    <property type="project" value="TreeGrafter"/>
</dbReference>
<gene>
    <name evidence="2" type="ORF">A9R00_09605</name>
</gene>
<dbReference type="CDD" id="cd02891">
    <property type="entry name" value="A2M_like"/>
    <property type="match status" value="1"/>
</dbReference>
<feature type="non-terminal residue" evidence="2">
    <location>
        <position position="1"/>
    </location>
</feature>
<dbReference type="Pfam" id="PF17973">
    <property type="entry name" value="bMG10"/>
    <property type="match status" value="1"/>
</dbReference>
<dbReference type="PANTHER" id="PTHR40094:SF1">
    <property type="entry name" value="UBIQUITIN DOMAIN-CONTAINING PROTEIN"/>
    <property type="match status" value="1"/>
</dbReference>
<protein>
    <recommendedName>
        <fullName evidence="1">Bacterial alpha-2-macroglobulin MG10 domain-containing protein</fullName>
    </recommendedName>
</protein>
<dbReference type="EMBL" id="MABE01000559">
    <property type="protein sequence ID" value="OUS39419.1"/>
    <property type="molecule type" value="Genomic_DNA"/>
</dbReference>
<dbReference type="InterPro" id="IPR008930">
    <property type="entry name" value="Terpenoid_cyclase/PrenylTrfase"/>
</dbReference>
<dbReference type="PANTHER" id="PTHR40094">
    <property type="entry name" value="ALPHA-2-MACROGLOBULIN HOMOLOG"/>
    <property type="match status" value="1"/>
</dbReference>
<dbReference type="InterPro" id="IPR041246">
    <property type="entry name" value="Bact_MG10"/>
</dbReference>
<accession>A0A1Y5HQ72</accession>
<dbReference type="Gene3D" id="1.50.10.20">
    <property type="match status" value="1"/>
</dbReference>
<dbReference type="SMART" id="SM01419">
    <property type="entry name" value="Thiol-ester_cl"/>
    <property type="match status" value="1"/>
</dbReference>
<proteinExistence type="predicted"/>
<dbReference type="Proteomes" id="UP000227088">
    <property type="component" value="Unassembled WGS sequence"/>
</dbReference>